<proteinExistence type="predicted"/>
<sequence>MNTTNTDKESLDAQRSSLYSFSRSIGISNQTIRELENEGNLHLLSDSDDDFLEEINQDMSKYRPVRKSRRLLKRKKLKKWLKSRERRLLRIKILECLERGRRLIEASEQLQS</sequence>
<organism evidence="1 2">
    <name type="scientific">Dimorphilus gyrociliatus</name>
    <dbReference type="NCBI Taxonomy" id="2664684"/>
    <lineage>
        <taxon>Eukaryota</taxon>
        <taxon>Metazoa</taxon>
        <taxon>Spiralia</taxon>
        <taxon>Lophotrochozoa</taxon>
        <taxon>Annelida</taxon>
        <taxon>Polychaeta</taxon>
        <taxon>Polychaeta incertae sedis</taxon>
        <taxon>Dinophilidae</taxon>
        <taxon>Dimorphilus</taxon>
    </lineage>
</organism>
<dbReference type="Proteomes" id="UP000549394">
    <property type="component" value="Unassembled WGS sequence"/>
</dbReference>
<reference evidence="1 2" key="1">
    <citation type="submission" date="2020-08" db="EMBL/GenBank/DDBJ databases">
        <authorList>
            <person name="Hejnol A."/>
        </authorList>
    </citation>
    <scope>NUCLEOTIDE SEQUENCE [LARGE SCALE GENOMIC DNA]</scope>
</reference>
<keyword evidence="2" id="KW-1185">Reference proteome</keyword>
<dbReference type="AlphaFoldDB" id="A0A7I8VWR9"/>
<gene>
    <name evidence="1" type="ORF">DGYR_LOCUS8739</name>
</gene>
<evidence type="ECO:0000313" key="2">
    <source>
        <dbReference type="Proteomes" id="UP000549394"/>
    </source>
</evidence>
<protein>
    <submittedName>
        <fullName evidence="1">DgyrCDS9237</fullName>
    </submittedName>
</protein>
<evidence type="ECO:0000313" key="1">
    <source>
        <dbReference type="EMBL" id="CAD5120675.1"/>
    </source>
</evidence>
<name>A0A7I8VWR9_9ANNE</name>
<comment type="caution">
    <text evidence="1">The sequence shown here is derived from an EMBL/GenBank/DDBJ whole genome shotgun (WGS) entry which is preliminary data.</text>
</comment>
<accession>A0A7I8VWR9</accession>
<dbReference type="EMBL" id="CAJFCJ010000013">
    <property type="protein sequence ID" value="CAD5120675.1"/>
    <property type="molecule type" value="Genomic_DNA"/>
</dbReference>